<keyword evidence="2" id="KW-1185">Reference proteome</keyword>
<protein>
    <submittedName>
        <fullName evidence="1">Uncharacterized protein</fullName>
    </submittedName>
</protein>
<accession>A0AAE1K9G4</accession>
<dbReference type="Proteomes" id="UP001286313">
    <property type="component" value="Unassembled WGS sequence"/>
</dbReference>
<reference evidence="1" key="1">
    <citation type="submission" date="2023-10" db="EMBL/GenBank/DDBJ databases">
        <title>Genome assemblies of two species of porcelain crab, Petrolisthes cinctipes and Petrolisthes manimaculis (Anomura: Porcellanidae).</title>
        <authorList>
            <person name="Angst P."/>
        </authorList>
    </citation>
    <scope>NUCLEOTIDE SEQUENCE</scope>
    <source>
        <strain evidence="1">PB745_01</strain>
        <tissue evidence="1">Gill</tissue>
    </source>
</reference>
<evidence type="ECO:0000313" key="1">
    <source>
        <dbReference type="EMBL" id="KAK3866095.1"/>
    </source>
</evidence>
<evidence type="ECO:0000313" key="2">
    <source>
        <dbReference type="Proteomes" id="UP001286313"/>
    </source>
</evidence>
<name>A0AAE1K9G4_PETCI</name>
<dbReference type="AlphaFoldDB" id="A0AAE1K9G4"/>
<sequence length="114" mass="12950">MKTDAKENVGLVVFGVRTAVNTPAGRPNQLKWLKSPFLPHQVKPSDFPVVMDNDSDFMTPQYIDAWPQLSIQALRRAVAMVGRDGLLIFYMRESNGITWDLEAELIRIAKVHRL</sequence>
<gene>
    <name evidence="1" type="ORF">Pcinc_028352</name>
</gene>
<proteinExistence type="predicted"/>
<organism evidence="1 2">
    <name type="scientific">Petrolisthes cinctipes</name>
    <name type="common">Flat porcelain crab</name>
    <dbReference type="NCBI Taxonomy" id="88211"/>
    <lineage>
        <taxon>Eukaryota</taxon>
        <taxon>Metazoa</taxon>
        <taxon>Ecdysozoa</taxon>
        <taxon>Arthropoda</taxon>
        <taxon>Crustacea</taxon>
        <taxon>Multicrustacea</taxon>
        <taxon>Malacostraca</taxon>
        <taxon>Eumalacostraca</taxon>
        <taxon>Eucarida</taxon>
        <taxon>Decapoda</taxon>
        <taxon>Pleocyemata</taxon>
        <taxon>Anomura</taxon>
        <taxon>Galatheoidea</taxon>
        <taxon>Porcellanidae</taxon>
        <taxon>Petrolisthes</taxon>
    </lineage>
</organism>
<comment type="caution">
    <text evidence="1">The sequence shown here is derived from an EMBL/GenBank/DDBJ whole genome shotgun (WGS) entry which is preliminary data.</text>
</comment>
<dbReference type="EMBL" id="JAWQEG010003466">
    <property type="protein sequence ID" value="KAK3866095.1"/>
    <property type="molecule type" value="Genomic_DNA"/>
</dbReference>